<comment type="caution">
    <text evidence="1">The sequence shown here is derived from an EMBL/GenBank/DDBJ whole genome shotgun (WGS) entry which is preliminary data.</text>
</comment>
<keyword evidence="2" id="KW-1185">Reference proteome</keyword>
<protein>
    <submittedName>
        <fullName evidence="1">Uncharacterized protein</fullName>
    </submittedName>
</protein>
<dbReference type="Proteomes" id="UP001262835">
    <property type="component" value="Unassembled WGS sequence"/>
</dbReference>
<evidence type="ECO:0000313" key="2">
    <source>
        <dbReference type="Proteomes" id="UP001262835"/>
    </source>
</evidence>
<name>A0ABU3GJI7_9MICO</name>
<evidence type="ECO:0000313" key="1">
    <source>
        <dbReference type="EMBL" id="MDT3330873.1"/>
    </source>
</evidence>
<dbReference type="EMBL" id="JAUZVT010000002">
    <property type="protein sequence ID" value="MDT3330873.1"/>
    <property type="molecule type" value="Genomic_DNA"/>
</dbReference>
<reference evidence="1 2" key="1">
    <citation type="submission" date="2023-08" db="EMBL/GenBank/DDBJ databases">
        <title>Microbacterium aquilitoris sp. nov. and Microbacterium gwkjibeachense sp. nov., isolated from beach.</title>
        <authorList>
            <person name="Lee S.D."/>
            <person name="Yang H."/>
            <person name="Kim I."/>
        </authorList>
    </citation>
    <scope>NUCLEOTIDE SEQUENCE [LARGE SCALE GENOMIC DNA]</scope>
    <source>
        <strain evidence="1 2">KSW-18</strain>
    </source>
</reference>
<organism evidence="1 2">
    <name type="scientific">Microbacterium aquilitoris</name>
    <dbReference type="NCBI Taxonomy" id="3067307"/>
    <lineage>
        <taxon>Bacteria</taxon>
        <taxon>Bacillati</taxon>
        <taxon>Actinomycetota</taxon>
        <taxon>Actinomycetes</taxon>
        <taxon>Micrococcales</taxon>
        <taxon>Microbacteriaceae</taxon>
        <taxon>Microbacterium</taxon>
    </lineage>
</organism>
<accession>A0ABU3GJI7</accession>
<sequence length="170" mass="17876">MSDVSRHLPLSNRERVDEAGVTGDWRTALAEVVRLAAPLARTADERVAFLGAAGLPASDDPGFADVVEAILAGRRVRIRSLVAATRALLELAGDRPIALSATTSGAVALYAVTRMSFDRRAAVAGSSLRASDDGWTLGRGTVRSAPARDILEFVLGLRDQVPGTSAAREL</sequence>
<gene>
    <name evidence="1" type="ORF">Q9S78_09325</name>
</gene>
<dbReference type="RefSeq" id="WP_311870067.1">
    <property type="nucleotide sequence ID" value="NZ_JAUZVT010000002.1"/>
</dbReference>
<proteinExistence type="predicted"/>